<dbReference type="InterPro" id="IPR050679">
    <property type="entry name" value="Bact_HTH_transcr_reg"/>
</dbReference>
<dbReference type="NCBIfam" id="TIGR02325">
    <property type="entry name" value="C_P_lyase_phnF"/>
    <property type="match status" value="1"/>
</dbReference>
<dbReference type="AlphaFoldDB" id="A0A917YGU3"/>
<evidence type="ECO:0000313" key="6">
    <source>
        <dbReference type="Proteomes" id="UP000598196"/>
    </source>
</evidence>
<evidence type="ECO:0000256" key="3">
    <source>
        <dbReference type="ARBA" id="ARBA00023163"/>
    </source>
</evidence>
<name>A0A917YGU3_9RHOB</name>
<keyword evidence="1" id="KW-0805">Transcription regulation</keyword>
<dbReference type="SUPFAM" id="SSF64288">
    <property type="entry name" value="Chorismate lyase-like"/>
    <property type="match status" value="1"/>
</dbReference>
<dbReference type="GO" id="GO:0003677">
    <property type="term" value="F:DNA binding"/>
    <property type="evidence" value="ECO:0007669"/>
    <property type="project" value="UniProtKB-KW"/>
</dbReference>
<dbReference type="EMBL" id="BMLP01000001">
    <property type="protein sequence ID" value="GGO24455.1"/>
    <property type="molecule type" value="Genomic_DNA"/>
</dbReference>
<accession>A0A917YGU3</accession>
<dbReference type="Proteomes" id="UP000598196">
    <property type="component" value="Unassembled WGS sequence"/>
</dbReference>
<reference evidence="5 6" key="1">
    <citation type="journal article" date="2014" name="Int. J. Syst. Evol. Microbiol.">
        <title>Complete genome sequence of Corynebacterium casei LMG S-19264T (=DSM 44701T), isolated from a smear-ripened cheese.</title>
        <authorList>
            <consortium name="US DOE Joint Genome Institute (JGI-PGF)"/>
            <person name="Walter F."/>
            <person name="Albersmeier A."/>
            <person name="Kalinowski J."/>
            <person name="Ruckert C."/>
        </authorList>
    </citation>
    <scope>NUCLEOTIDE SEQUENCE [LARGE SCALE GENOMIC DNA]</scope>
    <source>
        <strain evidence="5 6">CGMCC 1.7029</strain>
    </source>
</reference>
<sequence>MPRSAIWKSIADTLRQEVAQGLYPPGSRLPTEAELSARFGVNRHTVRRALADLSEGGVVHARRGAGVFVTARPTDYPLGRRVRFHQNVMASGRTPSRRLTRLETRAPTGVEAEALGLVEGESVHVVEGVSLVDGQPVAVFRSVFSAQRFPGLLDALRGQNSVTAALAACGLADYTRAETRITAKSASAVLALNLQIAEGAPILRSVATNIDGSGRPVEFGTTWFAGDRVTLTVSPDLAGG</sequence>
<dbReference type="InterPro" id="IPR012702">
    <property type="entry name" value="CP_lyase_PhnF"/>
</dbReference>
<dbReference type="SMART" id="SM00866">
    <property type="entry name" value="UTRA"/>
    <property type="match status" value="1"/>
</dbReference>
<dbReference type="CDD" id="cd07377">
    <property type="entry name" value="WHTH_GntR"/>
    <property type="match status" value="1"/>
</dbReference>
<gene>
    <name evidence="5" type="ORF">GCM10010991_02890</name>
</gene>
<evidence type="ECO:0000256" key="2">
    <source>
        <dbReference type="ARBA" id="ARBA00023125"/>
    </source>
</evidence>
<dbReference type="InterPro" id="IPR011663">
    <property type="entry name" value="UTRA"/>
</dbReference>
<dbReference type="SMART" id="SM00345">
    <property type="entry name" value="HTH_GNTR"/>
    <property type="match status" value="1"/>
</dbReference>
<dbReference type="GO" id="GO:0045892">
    <property type="term" value="P:negative regulation of DNA-templated transcription"/>
    <property type="evidence" value="ECO:0007669"/>
    <property type="project" value="TreeGrafter"/>
</dbReference>
<dbReference type="Gene3D" id="1.10.10.10">
    <property type="entry name" value="Winged helix-like DNA-binding domain superfamily/Winged helix DNA-binding domain"/>
    <property type="match status" value="1"/>
</dbReference>
<evidence type="ECO:0000313" key="5">
    <source>
        <dbReference type="EMBL" id="GGO24455.1"/>
    </source>
</evidence>
<keyword evidence="6" id="KW-1185">Reference proteome</keyword>
<dbReference type="PROSITE" id="PS50949">
    <property type="entry name" value="HTH_GNTR"/>
    <property type="match status" value="1"/>
</dbReference>
<dbReference type="PANTHER" id="PTHR44846">
    <property type="entry name" value="MANNOSYL-D-GLYCERATE TRANSPORT/METABOLISM SYSTEM REPRESSOR MNGR-RELATED"/>
    <property type="match status" value="1"/>
</dbReference>
<dbReference type="RefSeq" id="WP_146285910.1">
    <property type="nucleotide sequence ID" value="NZ_BMLP01000001.1"/>
</dbReference>
<dbReference type="OrthoDB" id="9800645at2"/>
<comment type="caution">
    <text evidence="5">The sequence shown here is derived from an EMBL/GenBank/DDBJ whole genome shotgun (WGS) entry which is preliminary data.</text>
</comment>
<dbReference type="InterPro" id="IPR028978">
    <property type="entry name" value="Chorismate_lyase_/UTRA_dom_sf"/>
</dbReference>
<dbReference type="PANTHER" id="PTHR44846:SF1">
    <property type="entry name" value="MANNOSYL-D-GLYCERATE TRANSPORT_METABOLISM SYSTEM REPRESSOR MNGR-RELATED"/>
    <property type="match status" value="1"/>
</dbReference>
<evidence type="ECO:0000259" key="4">
    <source>
        <dbReference type="PROSITE" id="PS50949"/>
    </source>
</evidence>
<dbReference type="InterPro" id="IPR000524">
    <property type="entry name" value="Tscrpt_reg_HTH_GntR"/>
</dbReference>
<dbReference type="Pfam" id="PF07702">
    <property type="entry name" value="UTRA"/>
    <property type="match status" value="1"/>
</dbReference>
<dbReference type="GO" id="GO:0003700">
    <property type="term" value="F:DNA-binding transcription factor activity"/>
    <property type="evidence" value="ECO:0007669"/>
    <property type="project" value="InterPro"/>
</dbReference>
<dbReference type="PRINTS" id="PR00035">
    <property type="entry name" value="HTHGNTR"/>
</dbReference>
<evidence type="ECO:0000256" key="1">
    <source>
        <dbReference type="ARBA" id="ARBA00023015"/>
    </source>
</evidence>
<dbReference type="InterPro" id="IPR036390">
    <property type="entry name" value="WH_DNA-bd_sf"/>
</dbReference>
<dbReference type="Gene3D" id="3.40.1410.10">
    <property type="entry name" value="Chorismate lyase-like"/>
    <property type="match status" value="1"/>
</dbReference>
<keyword evidence="3" id="KW-0804">Transcription</keyword>
<feature type="domain" description="HTH gntR-type" evidence="4">
    <location>
        <begin position="4"/>
        <end position="72"/>
    </location>
</feature>
<dbReference type="Pfam" id="PF00392">
    <property type="entry name" value="GntR"/>
    <property type="match status" value="1"/>
</dbReference>
<proteinExistence type="predicted"/>
<dbReference type="SUPFAM" id="SSF46785">
    <property type="entry name" value="Winged helix' DNA-binding domain"/>
    <property type="match status" value="1"/>
</dbReference>
<dbReference type="InterPro" id="IPR036388">
    <property type="entry name" value="WH-like_DNA-bd_sf"/>
</dbReference>
<organism evidence="5 6">
    <name type="scientific">Gemmobacter aquaticus</name>
    <dbReference type="NCBI Taxonomy" id="490185"/>
    <lineage>
        <taxon>Bacteria</taxon>
        <taxon>Pseudomonadati</taxon>
        <taxon>Pseudomonadota</taxon>
        <taxon>Alphaproteobacteria</taxon>
        <taxon>Rhodobacterales</taxon>
        <taxon>Paracoccaceae</taxon>
        <taxon>Gemmobacter</taxon>
    </lineage>
</organism>
<protein>
    <submittedName>
        <fullName evidence="5">Phosphonate metabolism transcriptional regulator PhnF</fullName>
    </submittedName>
</protein>
<keyword evidence="2" id="KW-0238">DNA-binding</keyword>